<dbReference type="Proteomes" id="UP001439008">
    <property type="component" value="Unassembled WGS sequence"/>
</dbReference>
<accession>A0ABV2AGP0</accession>
<sequence>MEISEDVTKIINLENLEKLIKITNLQDFETNLLKPLKVYRIEKARSSLYKKFLKIPDKTVLLGAITANAQLEYVLVLRDDQTSIEIATTNCGISYDTISPSQLVEYCYHKGKWQLSNISLESLGFYRASKFSFWKKLLLEPTCKAQFRRTLRQGMVNRMFDRLVFRMPEEEQKNWQVEDENGKRVYIPRPVEALRIFDAATRRYKDVSPILDDAPSDEEAPKWWTEFLVVLREKHGADFIEEILRD</sequence>
<evidence type="ECO:0000313" key="1">
    <source>
        <dbReference type="EMBL" id="MES1918812.1"/>
    </source>
</evidence>
<keyword evidence="2" id="KW-1185">Reference proteome</keyword>
<reference evidence="1 2" key="1">
    <citation type="journal article" date="2024" name="BMC Biol.">
        <title>Comparative genomics of Ascetosporea gives new insight into the evolutionary basis for animal parasitism in Rhizaria.</title>
        <authorList>
            <person name="Hiltunen Thoren M."/>
            <person name="Onut-Brannstrom I."/>
            <person name="Alfjorden A."/>
            <person name="Peckova H."/>
            <person name="Swords F."/>
            <person name="Hooper C."/>
            <person name="Holzer A.S."/>
            <person name="Bass D."/>
            <person name="Burki F."/>
        </authorList>
    </citation>
    <scope>NUCLEOTIDE SEQUENCE [LARGE SCALE GENOMIC DNA]</scope>
    <source>
        <strain evidence="1">20-A016</strain>
    </source>
</reference>
<comment type="caution">
    <text evidence="1">The sequence shown here is derived from an EMBL/GenBank/DDBJ whole genome shotgun (WGS) entry which is preliminary data.</text>
</comment>
<protein>
    <submittedName>
        <fullName evidence="1">Uncharacterized protein</fullName>
    </submittedName>
</protein>
<evidence type="ECO:0000313" key="2">
    <source>
        <dbReference type="Proteomes" id="UP001439008"/>
    </source>
</evidence>
<name>A0ABV2AGP0_9EUKA</name>
<proteinExistence type="predicted"/>
<organism evidence="1 2">
    <name type="scientific">Bonamia ostreae</name>
    <dbReference type="NCBI Taxonomy" id="126728"/>
    <lineage>
        <taxon>Eukaryota</taxon>
        <taxon>Sar</taxon>
        <taxon>Rhizaria</taxon>
        <taxon>Endomyxa</taxon>
        <taxon>Ascetosporea</taxon>
        <taxon>Haplosporida</taxon>
        <taxon>Bonamia</taxon>
    </lineage>
</organism>
<dbReference type="EMBL" id="JBDODL010000130">
    <property type="protein sequence ID" value="MES1918812.1"/>
    <property type="molecule type" value="Genomic_DNA"/>
</dbReference>
<gene>
    <name evidence="1" type="ORF">MHBO_000714</name>
</gene>